<dbReference type="SUPFAM" id="SSF103247">
    <property type="entry name" value="TT1751-like"/>
    <property type="match status" value="1"/>
</dbReference>
<feature type="signal peptide" evidence="1">
    <location>
        <begin position="1"/>
        <end position="20"/>
    </location>
</feature>
<dbReference type="InterPro" id="IPR005180">
    <property type="entry name" value="DUF302"/>
</dbReference>
<organism evidence="3 4">
    <name type="scientific">Cyanomargarita calcarea GSE-NOS-MK-12-04C</name>
    <dbReference type="NCBI Taxonomy" id="2839659"/>
    <lineage>
        <taxon>Bacteria</taxon>
        <taxon>Bacillati</taxon>
        <taxon>Cyanobacteriota</taxon>
        <taxon>Cyanophyceae</taxon>
        <taxon>Nostocales</taxon>
        <taxon>Cyanomargaritaceae</taxon>
        <taxon>Cyanomargarita</taxon>
    </lineage>
</organism>
<dbReference type="InterPro" id="IPR035923">
    <property type="entry name" value="TT1751-like_sf"/>
</dbReference>
<accession>A0A951QLG0</accession>
<reference evidence="3" key="2">
    <citation type="journal article" date="2022" name="Microbiol. Resour. Announc.">
        <title>Metagenome Sequencing to Explore Phylogenomics of Terrestrial Cyanobacteria.</title>
        <authorList>
            <person name="Ward R.D."/>
            <person name="Stajich J.E."/>
            <person name="Johansen J.R."/>
            <person name="Huntemann M."/>
            <person name="Clum A."/>
            <person name="Foster B."/>
            <person name="Foster B."/>
            <person name="Roux S."/>
            <person name="Palaniappan K."/>
            <person name="Varghese N."/>
            <person name="Mukherjee S."/>
            <person name="Reddy T.B.K."/>
            <person name="Daum C."/>
            <person name="Copeland A."/>
            <person name="Chen I.A."/>
            <person name="Ivanova N.N."/>
            <person name="Kyrpides N.C."/>
            <person name="Shapiro N."/>
            <person name="Eloe-Fadrosh E.A."/>
            <person name="Pietrasiak N."/>
        </authorList>
    </citation>
    <scope>NUCLEOTIDE SEQUENCE</scope>
    <source>
        <strain evidence="3">GSE-NOS-MK-12-04C</strain>
    </source>
</reference>
<dbReference type="PANTHER" id="PTHR38342">
    <property type="entry name" value="SLR5037 PROTEIN"/>
    <property type="match status" value="1"/>
</dbReference>
<evidence type="ECO:0000313" key="4">
    <source>
        <dbReference type="Proteomes" id="UP000729701"/>
    </source>
</evidence>
<feature type="domain" description="DUF302" evidence="2">
    <location>
        <begin position="63"/>
        <end position="125"/>
    </location>
</feature>
<keyword evidence="1" id="KW-0732">Signal</keyword>
<proteinExistence type="predicted"/>
<comment type="caution">
    <text evidence="3">The sequence shown here is derived from an EMBL/GenBank/DDBJ whole genome shotgun (WGS) entry which is preliminary data.</text>
</comment>
<dbReference type="Gene3D" id="3.30.310.70">
    <property type="entry name" value="TT1751-like domain"/>
    <property type="match status" value="1"/>
</dbReference>
<evidence type="ECO:0000259" key="2">
    <source>
        <dbReference type="Pfam" id="PF03625"/>
    </source>
</evidence>
<dbReference type="CDD" id="cd14797">
    <property type="entry name" value="DUF302"/>
    <property type="match status" value="1"/>
</dbReference>
<gene>
    <name evidence="3" type="ORF">KME60_06950</name>
</gene>
<dbReference type="EMBL" id="JAHHGZ010000006">
    <property type="protein sequence ID" value="MBW4667178.1"/>
    <property type="molecule type" value="Genomic_DNA"/>
</dbReference>
<dbReference type="AlphaFoldDB" id="A0A951QLG0"/>
<dbReference type="Proteomes" id="UP000729701">
    <property type="component" value="Unassembled WGS sequence"/>
</dbReference>
<name>A0A951QLG0_9CYAN</name>
<protein>
    <submittedName>
        <fullName evidence="3">DUF302 domain-containing protein</fullName>
    </submittedName>
</protein>
<dbReference type="Pfam" id="PF03625">
    <property type="entry name" value="DUF302"/>
    <property type="match status" value="1"/>
</dbReference>
<reference evidence="3" key="1">
    <citation type="submission" date="2021-05" db="EMBL/GenBank/DDBJ databases">
        <authorList>
            <person name="Pietrasiak N."/>
            <person name="Ward R."/>
            <person name="Stajich J.E."/>
            <person name="Kurbessoian T."/>
        </authorList>
    </citation>
    <scope>NUCLEOTIDE SEQUENCE</scope>
    <source>
        <strain evidence="3">GSE-NOS-MK-12-04C</strain>
    </source>
</reference>
<sequence length="158" mass="17282">MKKILLGLLALGLIVIPAYASKGMNKKANNGIVRVKSAFSVSETTQRFESIAQQQGLKIFAKIDHAAGAKSINQELRPTQLIIFGNPTAGTPLMQCNQTAGIDLPQKALIWQEEQGQVWFGYNSPKYLMARHQLKGCGEEAIQKIDNALSMLAQKATQ</sequence>
<evidence type="ECO:0000313" key="3">
    <source>
        <dbReference type="EMBL" id="MBW4667178.1"/>
    </source>
</evidence>
<dbReference type="PANTHER" id="PTHR38342:SF2">
    <property type="entry name" value="INNER MEMBRANE OR EXPORTED"/>
    <property type="match status" value="1"/>
</dbReference>
<evidence type="ECO:0000256" key="1">
    <source>
        <dbReference type="SAM" id="SignalP"/>
    </source>
</evidence>
<feature type="chain" id="PRO_5036749565" evidence="1">
    <location>
        <begin position="21"/>
        <end position="158"/>
    </location>
</feature>